<evidence type="ECO:0000313" key="1">
    <source>
        <dbReference type="EMBL" id="CAJ1943065.1"/>
    </source>
</evidence>
<protein>
    <submittedName>
        <fullName evidence="1">Uncharacterized protein</fullName>
    </submittedName>
</protein>
<dbReference type="AlphaFoldDB" id="A0AA86SY74"/>
<keyword evidence="2" id="KW-1185">Reference proteome</keyword>
<proteinExistence type="predicted"/>
<name>A0AA86SY74_9FABA</name>
<gene>
    <name evidence="1" type="ORF">AYBTSS11_LOCUS11160</name>
</gene>
<accession>A0AA86SY74</accession>
<dbReference type="Gramene" id="rna-AYBTSS11_LOCUS11160">
    <property type="protein sequence ID" value="CAJ1943065.1"/>
    <property type="gene ID" value="gene-AYBTSS11_LOCUS11160"/>
</dbReference>
<sequence length="54" mass="6487">MNRLVIKLGLETNSLKRPLWEQEKETKLTTSVNHGYCHRERVCKKNVKKQRHNI</sequence>
<reference evidence="1" key="1">
    <citation type="submission" date="2023-10" db="EMBL/GenBank/DDBJ databases">
        <authorList>
            <person name="Domelevo Entfellner J.-B."/>
        </authorList>
    </citation>
    <scope>NUCLEOTIDE SEQUENCE</scope>
</reference>
<organism evidence="1 2">
    <name type="scientific">Sphenostylis stenocarpa</name>
    <dbReference type="NCBI Taxonomy" id="92480"/>
    <lineage>
        <taxon>Eukaryota</taxon>
        <taxon>Viridiplantae</taxon>
        <taxon>Streptophyta</taxon>
        <taxon>Embryophyta</taxon>
        <taxon>Tracheophyta</taxon>
        <taxon>Spermatophyta</taxon>
        <taxon>Magnoliopsida</taxon>
        <taxon>eudicotyledons</taxon>
        <taxon>Gunneridae</taxon>
        <taxon>Pentapetalae</taxon>
        <taxon>rosids</taxon>
        <taxon>fabids</taxon>
        <taxon>Fabales</taxon>
        <taxon>Fabaceae</taxon>
        <taxon>Papilionoideae</taxon>
        <taxon>50 kb inversion clade</taxon>
        <taxon>NPAAA clade</taxon>
        <taxon>indigoferoid/millettioid clade</taxon>
        <taxon>Phaseoleae</taxon>
        <taxon>Sphenostylis</taxon>
    </lineage>
</organism>
<dbReference type="EMBL" id="OY731400">
    <property type="protein sequence ID" value="CAJ1943065.1"/>
    <property type="molecule type" value="Genomic_DNA"/>
</dbReference>
<evidence type="ECO:0000313" key="2">
    <source>
        <dbReference type="Proteomes" id="UP001189624"/>
    </source>
</evidence>
<dbReference type="Proteomes" id="UP001189624">
    <property type="component" value="Chromosome 3"/>
</dbReference>